<keyword evidence="6" id="KW-0822">Tryptophan biosynthesis</keyword>
<dbReference type="NCBIfam" id="NF001373">
    <property type="entry name" value="PRK00278.1-6"/>
    <property type="match status" value="1"/>
</dbReference>
<dbReference type="NCBIfam" id="NF001377">
    <property type="entry name" value="PRK00278.2-4"/>
    <property type="match status" value="1"/>
</dbReference>
<dbReference type="GO" id="GO:0000162">
    <property type="term" value="P:L-tryptophan biosynthetic process"/>
    <property type="evidence" value="ECO:0007669"/>
    <property type="project" value="UniProtKB-UniPathway"/>
</dbReference>
<dbReference type="InterPro" id="IPR013798">
    <property type="entry name" value="Indole-3-glycerol_P_synth_dom"/>
</dbReference>
<evidence type="ECO:0000256" key="3">
    <source>
        <dbReference type="ARBA" id="ARBA00012362"/>
    </source>
</evidence>
<evidence type="ECO:0000256" key="7">
    <source>
        <dbReference type="ARBA" id="ARBA00023141"/>
    </source>
</evidence>
<dbReference type="Pfam" id="PF00218">
    <property type="entry name" value="IGPS"/>
    <property type="match status" value="1"/>
</dbReference>
<dbReference type="HAMAP" id="MF_00134_B">
    <property type="entry name" value="IGPS_B"/>
    <property type="match status" value="1"/>
</dbReference>
<dbReference type="EMBL" id="UINC01097392">
    <property type="protein sequence ID" value="SVC55057.1"/>
    <property type="molecule type" value="Genomic_DNA"/>
</dbReference>
<dbReference type="PANTHER" id="PTHR22854">
    <property type="entry name" value="TRYPTOPHAN BIOSYNTHESIS PROTEIN"/>
    <property type="match status" value="1"/>
</dbReference>
<evidence type="ECO:0000256" key="1">
    <source>
        <dbReference type="ARBA" id="ARBA00001633"/>
    </source>
</evidence>
<dbReference type="InterPro" id="IPR013785">
    <property type="entry name" value="Aldolase_TIM"/>
</dbReference>
<dbReference type="UniPathway" id="UPA00035">
    <property type="reaction ID" value="UER00043"/>
</dbReference>
<dbReference type="InterPro" id="IPR011060">
    <property type="entry name" value="RibuloseP-bd_barrel"/>
</dbReference>
<dbReference type="PANTHER" id="PTHR22854:SF2">
    <property type="entry name" value="INDOLE-3-GLYCEROL-PHOSPHATE SYNTHASE"/>
    <property type="match status" value="1"/>
</dbReference>
<accession>A0A382N4F1</accession>
<comment type="catalytic activity">
    <reaction evidence="1">
        <text>1-(2-carboxyphenylamino)-1-deoxy-D-ribulose 5-phosphate + H(+) = (1S,2R)-1-C-(indol-3-yl)glycerol 3-phosphate + CO2 + H2O</text>
        <dbReference type="Rhea" id="RHEA:23476"/>
        <dbReference type="ChEBI" id="CHEBI:15377"/>
        <dbReference type="ChEBI" id="CHEBI:15378"/>
        <dbReference type="ChEBI" id="CHEBI:16526"/>
        <dbReference type="ChEBI" id="CHEBI:58613"/>
        <dbReference type="ChEBI" id="CHEBI:58866"/>
        <dbReference type="EC" id="4.1.1.48"/>
    </reaction>
</comment>
<protein>
    <recommendedName>
        <fullName evidence="3">indole-3-glycerol-phosphate synthase</fullName>
        <ecNumber evidence="3">4.1.1.48</ecNumber>
    </recommendedName>
</protein>
<keyword evidence="8" id="KW-0456">Lyase</keyword>
<keyword evidence="5" id="KW-0210">Decarboxylase</keyword>
<dbReference type="FunFam" id="3.20.20.70:FF:000024">
    <property type="entry name" value="Indole-3-glycerol phosphate synthase"/>
    <property type="match status" value="1"/>
</dbReference>
<comment type="pathway">
    <text evidence="2">Amino-acid biosynthesis; L-tryptophan biosynthesis; L-tryptophan from chorismate: step 4/5.</text>
</comment>
<dbReference type="InterPro" id="IPR045186">
    <property type="entry name" value="Indole-3-glycerol_P_synth"/>
</dbReference>
<dbReference type="InterPro" id="IPR001468">
    <property type="entry name" value="Indole-3-GlycerolPSynthase_CS"/>
</dbReference>
<evidence type="ECO:0000259" key="9">
    <source>
        <dbReference type="Pfam" id="PF00218"/>
    </source>
</evidence>
<gene>
    <name evidence="10" type="ORF">METZ01_LOCUS307911</name>
</gene>
<keyword evidence="4" id="KW-0028">Amino-acid biosynthesis</keyword>
<dbReference type="CDD" id="cd00331">
    <property type="entry name" value="IGPS"/>
    <property type="match status" value="1"/>
</dbReference>
<dbReference type="Gene3D" id="3.20.20.70">
    <property type="entry name" value="Aldolase class I"/>
    <property type="match status" value="1"/>
</dbReference>
<evidence type="ECO:0000256" key="6">
    <source>
        <dbReference type="ARBA" id="ARBA00022822"/>
    </source>
</evidence>
<dbReference type="GO" id="GO:0004425">
    <property type="term" value="F:indole-3-glycerol-phosphate synthase activity"/>
    <property type="evidence" value="ECO:0007669"/>
    <property type="project" value="UniProtKB-EC"/>
</dbReference>
<proteinExistence type="inferred from homology"/>
<dbReference type="AlphaFoldDB" id="A0A382N4F1"/>
<evidence type="ECO:0000256" key="8">
    <source>
        <dbReference type="ARBA" id="ARBA00023239"/>
    </source>
</evidence>
<name>A0A382N4F1_9ZZZZ</name>
<dbReference type="GO" id="GO:0004640">
    <property type="term" value="F:phosphoribosylanthranilate isomerase activity"/>
    <property type="evidence" value="ECO:0007669"/>
    <property type="project" value="TreeGrafter"/>
</dbReference>
<dbReference type="EC" id="4.1.1.48" evidence="3"/>
<evidence type="ECO:0000256" key="4">
    <source>
        <dbReference type="ARBA" id="ARBA00022605"/>
    </source>
</evidence>
<reference evidence="10" key="1">
    <citation type="submission" date="2018-05" db="EMBL/GenBank/DDBJ databases">
        <authorList>
            <person name="Lanie J.A."/>
            <person name="Ng W.-L."/>
            <person name="Kazmierczak K.M."/>
            <person name="Andrzejewski T.M."/>
            <person name="Davidsen T.M."/>
            <person name="Wayne K.J."/>
            <person name="Tettelin H."/>
            <person name="Glass J.I."/>
            <person name="Rusch D."/>
            <person name="Podicherti R."/>
            <person name="Tsui H.-C.T."/>
            <person name="Winkler M.E."/>
        </authorList>
    </citation>
    <scope>NUCLEOTIDE SEQUENCE</scope>
</reference>
<organism evidence="10">
    <name type="scientific">marine metagenome</name>
    <dbReference type="NCBI Taxonomy" id="408172"/>
    <lineage>
        <taxon>unclassified sequences</taxon>
        <taxon>metagenomes</taxon>
        <taxon>ecological metagenomes</taxon>
    </lineage>
</organism>
<evidence type="ECO:0000256" key="5">
    <source>
        <dbReference type="ARBA" id="ARBA00022793"/>
    </source>
</evidence>
<dbReference type="PROSITE" id="PS00614">
    <property type="entry name" value="IGPS"/>
    <property type="match status" value="1"/>
</dbReference>
<dbReference type="SUPFAM" id="SSF51366">
    <property type="entry name" value="Ribulose-phoshate binding barrel"/>
    <property type="match status" value="1"/>
</dbReference>
<keyword evidence="7" id="KW-0057">Aromatic amino acid biosynthesis</keyword>
<feature type="domain" description="Indole-3-glycerol phosphate synthase" evidence="9">
    <location>
        <begin position="4"/>
        <end position="234"/>
    </location>
</feature>
<evidence type="ECO:0000313" key="10">
    <source>
        <dbReference type="EMBL" id="SVC55057.1"/>
    </source>
</evidence>
<evidence type="ECO:0000256" key="2">
    <source>
        <dbReference type="ARBA" id="ARBA00004696"/>
    </source>
</evidence>
<sequence>MSKLESGLAETESTRGFKDSLIKSVQKNDIAVIAEMKKASPSKGLLRKKYEPGEIARYYAKANAACLSILTDEPFFQGSIEHLTLVRKSVDLPLLRKDFIIDEYQIYESRFKGADCILLIAAALTQNQLKDYYQLATELKLDVLVEVHAYDEVEKALRIDANLIGINNRNLKTFEVDLEITKHLAQYIPKEILVVSESGIKTREDVLQICSYGVSIFLVGEAFMKAENPGSELKNIFFK</sequence>